<gene>
    <name evidence="1" type="ORF">H8S17_09305</name>
</gene>
<keyword evidence="2" id="KW-1185">Reference proteome</keyword>
<dbReference type="AlphaFoldDB" id="A0A923LQ44"/>
<reference evidence="1" key="1">
    <citation type="submission" date="2020-08" db="EMBL/GenBank/DDBJ databases">
        <title>Genome public.</title>
        <authorList>
            <person name="Liu C."/>
            <person name="Sun Q."/>
        </authorList>
    </citation>
    <scope>NUCLEOTIDE SEQUENCE</scope>
    <source>
        <strain evidence="1">BX1005</strain>
    </source>
</reference>
<evidence type="ECO:0000313" key="1">
    <source>
        <dbReference type="EMBL" id="MBC5714402.1"/>
    </source>
</evidence>
<dbReference type="SUPFAM" id="SSF109604">
    <property type="entry name" value="HD-domain/PDEase-like"/>
    <property type="match status" value="1"/>
</dbReference>
<protein>
    <submittedName>
        <fullName evidence="1">Phosphohydrolase</fullName>
    </submittedName>
</protein>
<name>A0A923LQ44_9FIRM</name>
<evidence type="ECO:0000313" key="2">
    <source>
        <dbReference type="Proteomes" id="UP000606720"/>
    </source>
</evidence>
<dbReference type="PANTHER" id="PTHR43155:SF2">
    <property type="entry name" value="CYCLIC DI-GMP PHOSPHODIESTERASE PA4108"/>
    <property type="match status" value="1"/>
</dbReference>
<dbReference type="Gene3D" id="1.10.3210.10">
    <property type="entry name" value="Hypothetical protein af1432"/>
    <property type="match status" value="1"/>
</dbReference>
<comment type="caution">
    <text evidence="1">The sequence shown here is derived from an EMBL/GenBank/DDBJ whole genome shotgun (WGS) entry which is preliminary data.</text>
</comment>
<dbReference type="Proteomes" id="UP000606720">
    <property type="component" value="Unassembled WGS sequence"/>
</dbReference>
<dbReference type="EMBL" id="JACOPH010000007">
    <property type="protein sequence ID" value="MBC5714402.1"/>
    <property type="molecule type" value="Genomic_DNA"/>
</dbReference>
<sequence>MQFVESNDLKPGMRLAKPVYNKMGVLLYDRNSYLTASGIKSIENFGLIGLFILEPAEPLPPISQEDIQFEQFQTIYMFRIKEIMDHLQNDQAPDTLSDLTNNILSHYGSLDHKMNFTQVLRSSADFVYKHAISTAILSAMIANTMNFTNTEKTHLITTALLYDLGYLYVPRDLLDKREPLTPDDLRVIQECRKKGFQLLYPETNKYLLSSEVLRIIQQTHTLLAAQSKEDLKGILFSPLAYVVAVADMFDHLTAMNLHHAPISEIAAIRQLRKSPDLYDTKTVSALARSIRILPSGCSIDLSTGDKGIVLMENPDNFMAPVILNFRDNQIYDLNDPKIAKKMQIADIMKTMDNRIVIDEETLKQFTSDDRLKDTLDRYHKAMQKKKGK</sequence>
<dbReference type="InterPro" id="IPR003607">
    <property type="entry name" value="HD/PDEase_dom"/>
</dbReference>
<organism evidence="1 2">
    <name type="scientific">Roseburia zhanii</name>
    <dbReference type="NCBI Taxonomy" id="2763064"/>
    <lineage>
        <taxon>Bacteria</taxon>
        <taxon>Bacillati</taxon>
        <taxon>Bacillota</taxon>
        <taxon>Clostridia</taxon>
        <taxon>Lachnospirales</taxon>
        <taxon>Lachnospiraceae</taxon>
        <taxon>Roseburia</taxon>
    </lineage>
</organism>
<proteinExistence type="predicted"/>
<dbReference type="RefSeq" id="WP_186867108.1">
    <property type="nucleotide sequence ID" value="NZ_JACOPH010000007.1"/>
</dbReference>
<dbReference type="PANTHER" id="PTHR43155">
    <property type="entry name" value="CYCLIC DI-GMP PHOSPHODIESTERASE PA4108-RELATED"/>
    <property type="match status" value="1"/>
</dbReference>
<dbReference type="CDD" id="cd00077">
    <property type="entry name" value="HDc"/>
    <property type="match status" value="1"/>
</dbReference>
<accession>A0A923LQ44</accession>
<dbReference type="Pfam" id="PF13487">
    <property type="entry name" value="HD_5"/>
    <property type="match status" value="1"/>
</dbReference>